<proteinExistence type="predicted"/>
<evidence type="ECO:0000256" key="1">
    <source>
        <dbReference type="SAM" id="MobiDB-lite"/>
    </source>
</evidence>
<protein>
    <submittedName>
        <fullName evidence="2">Uncharacterized protein</fullName>
    </submittedName>
</protein>
<comment type="caution">
    <text evidence="2">The sequence shown here is derived from an EMBL/GenBank/DDBJ whole genome shotgun (WGS) entry which is preliminary data.</text>
</comment>
<evidence type="ECO:0000313" key="3">
    <source>
        <dbReference type="Proteomes" id="UP000469949"/>
    </source>
</evidence>
<name>A0A833J2P6_9HYPH</name>
<gene>
    <name evidence="2" type="ORF">F8B43_4303</name>
</gene>
<evidence type="ECO:0000313" key="2">
    <source>
        <dbReference type="EMBL" id="KAB7783009.1"/>
    </source>
</evidence>
<dbReference type="AlphaFoldDB" id="A0A833J2P6"/>
<accession>A0A833J2P6</accession>
<sequence length="56" mass="6143">MPCRSVADPDKAFDAPGRDAAPAHLLARFDERDGLFRPMAGRIPRGVPRRAEEEPG</sequence>
<dbReference type="EMBL" id="WEKV01000018">
    <property type="protein sequence ID" value="KAB7783009.1"/>
    <property type="molecule type" value="Genomic_DNA"/>
</dbReference>
<organism evidence="2 3">
    <name type="scientific">Methylorubrum populi</name>
    <dbReference type="NCBI Taxonomy" id="223967"/>
    <lineage>
        <taxon>Bacteria</taxon>
        <taxon>Pseudomonadati</taxon>
        <taxon>Pseudomonadota</taxon>
        <taxon>Alphaproteobacteria</taxon>
        <taxon>Hyphomicrobiales</taxon>
        <taxon>Methylobacteriaceae</taxon>
        <taxon>Methylorubrum</taxon>
    </lineage>
</organism>
<dbReference type="Proteomes" id="UP000469949">
    <property type="component" value="Unassembled WGS sequence"/>
</dbReference>
<reference evidence="2 3" key="1">
    <citation type="submission" date="2019-10" db="EMBL/GenBank/DDBJ databases">
        <title>Draft Genome Sequence of the Caffeine Degrading Methylotroph Methylorubrum populi PINKEL.</title>
        <authorList>
            <person name="Dawson S.C."/>
            <person name="Zhang X."/>
            <person name="Wright M.E."/>
            <person name="Sharma G."/>
            <person name="Langner J.T."/>
            <person name="Ditty J.L."/>
            <person name="Subuyuj G.A."/>
        </authorList>
    </citation>
    <scope>NUCLEOTIDE SEQUENCE [LARGE SCALE GENOMIC DNA]</scope>
    <source>
        <strain evidence="2 3">Pinkel</strain>
    </source>
</reference>
<feature type="region of interest" description="Disordered" evidence="1">
    <location>
        <begin position="1"/>
        <end position="20"/>
    </location>
</feature>
<feature type="compositionally biased region" description="Basic and acidic residues" evidence="1">
    <location>
        <begin position="7"/>
        <end position="17"/>
    </location>
</feature>